<feature type="transmembrane region" description="Helical" evidence="1">
    <location>
        <begin position="42"/>
        <end position="61"/>
    </location>
</feature>
<feature type="transmembrane region" description="Helical" evidence="1">
    <location>
        <begin position="413"/>
        <end position="434"/>
    </location>
</feature>
<dbReference type="OrthoDB" id="3061561at2759"/>
<feature type="signal peptide" evidence="2">
    <location>
        <begin position="1"/>
        <end position="18"/>
    </location>
</feature>
<dbReference type="EMBL" id="KZ613518">
    <property type="protein sequence ID" value="PMD14871.1"/>
    <property type="molecule type" value="Genomic_DNA"/>
</dbReference>
<feature type="transmembrane region" description="Helical" evidence="1">
    <location>
        <begin position="337"/>
        <end position="358"/>
    </location>
</feature>
<keyword evidence="4" id="KW-1185">Reference proteome</keyword>
<keyword evidence="1" id="KW-1133">Transmembrane helix</keyword>
<evidence type="ECO:0000313" key="4">
    <source>
        <dbReference type="Proteomes" id="UP000235672"/>
    </source>
</evidence>
<evidence type="ECO:0000256" key="2">
    <source>
        <dbReference type="SAM" id="SignalP"/>
    </source>
</evidence>
<reference evidence="3 4" key="1">
    <citation type="submission" date="2016-05" db="EMBL/GenBank/DDBJ databases">
        <title>A degradative enzymes factory behind the ericoid mycorrhizal symbiosis.</title>
        <authorList>
            <consortium name="DOE Joint Genome Institute"/>
            <person name="Martino E."/>
            <person name="Morin E."/>
            <person name="Grelet G."/>
            <person name="Kuo A."/>
            <person name="Kohler A."/>
            <person name="Daghino S."/>
            <person name="Barry K."/>
            <person name="Choi C."/>
            <person name="Cichocki N."/>
            <person name="Clum A."/>
            <person name="Copeland A."/>
            <person name="Hainaut M."/>
            <person name="Haridas S."/>
            <person name="Labutti K."/>
            <person name="Lindquist E."/>
            <person name="Lipzen A."/>
            <person name="Khouja H.-R."/>
            <person name="Murat C."/>
            <person name="Ohm R."/>
            <person name="Olson A."/>
            <person name="Spatafora J."/>
            <person name="Veneault-Fourrey C."/>
            <person name="Henrissat B."/>
            <person name="Grigoriev I."/>
            <person name="Martin F."/>
            <person name="Perotto S."/>
        </authorList>
    </citation>
    <scope>NUCLEOTIDE SEQUENCE [LARGE SCALE GENOMIC DNA]</scope>
    <source>
        <strain evidence="3 4">UAMH 7357</strain>
    </source>
</reference>
<evidence type="ECO:0000313" key="3">
    <source>
        <dbReference type="EMBL" id="PMD14871.1"/>
    </source>
</evidence>
<feature type="transmembrane region" description="Helical" evidence="1">
    <location>
        <begin position="370"/>
        <end position="393"/>
    </location>
</feature>
<dbReference type="Proteomes" id="UP000235672">
    <property type="component" value="Unassembled WGS sequence"/>
</dbReference>
<dbReference type="PANTHER" id="PTHR35043:SF7">
    <property type="entry name" value="TRANSCRIPTION FACTOR DOMAIN-CONTAINING PROTEIN"/>
    <property type="match status" value="1"/>
</dbReference>
<organism evidence="3 4">
    <name type="scientific">Hyaloscypha hepaticicola</name>
    <dbReference type="NCBI Taxonomy" id="2082293"/>
    <lineage>
        <taxon>Eukaryota</taxon>
        <taxon>Fungi</taxon>
        <taxon>Dikarya</taxon>
        <taxon>Ascomycota</taxon>
        <taxon>Pezizomycotina</taxon>
        <taxon>Leotiomycetes</taxon>
        <taxon>Helotiales</taxon>
        <taxon>Hyaloscyphaceae</taxon>
        <taxon>Hyaloscypha</taxon>
    </lineage>
</organism>
<dbReference type="PANTHER" id="PTHR35043">
    <property type="entry name" value="TRANSCRIPTION FACTOR DOMAIN-CONTAINING PROTEIN"/>
    <property type="match status" value="1"/>
</dbReference>
<keyword evidence="2" id="KW-0732">Signal</keyword>
<sequence length="462" mass="52636">MFCQFSLAYFLLIEDIQASTFKPHCTLPPSGTNYVSGPNTRGTLTILWNCLSIIVLCTWSIQRLNVPAIRAPEEHTVKEMWQTVLDLRKKIKWMAFTVLFPEYLVGRAFGERLGMKVSVDDMLEYNASWENVHAYMANMGHFVLDTEGDLGIRDSLTKSDRINSARLQYRYWALTASQLWRAIQLGIIDPPEVSASHLKKLDNGEAFIKALALIQVSYLIIQLVVRKVAHLPSTQLEIETLAYSASSILTYLLSWNRPQGIETVHLIPVKQNARDRKFVVETLAKDGPMYLWLDHRPEDTFDENLGPAPIPNDATYFGAELNLPESVYKALAWNSEIATLAFGVIVGGTLFGGLHCLAWDFSFPTHWEALTWRISSIMISALPPLSIVPVSFWIRSNPWNLQRERKVSPTTRIILKLVLLMVFIVPYFLARLFLIVEIFRSLFFLPPEAFIDTWSGSFPHWG</sequence>
<gene>
    <name evidence="3" type="ORF">NA56DRAFT_582915</name>
</gene>
<keyword evidence="1" id="KW-0472">Membrane</keyword>
<proteinExistence type="predicted"/>
<feature type="chain" id="PRO_5014471205" evidence="2">
    <location>
        <begin position="19"/>
        <end position="462"/>
    </location>
</feature>
<keyword evidence="1" id="KW-0812">Transmembrane</keyword>
<name>A0A2J6PLH3_9HELO</name>
<dbReference type="STRING" id="1745343.A0A2J6PLH3"/>
<dbReference type="AlphaFoldDB" id="A0A2J6PLH3"/>
<accession>A0A2J6PLH3</accession>
<protein>
    <submittedName>
        <fullName evidence="3">Uncharacterized protein</fullName>
    </submittedName>
</protein>
<evidence type="ECO:0000256" key="1">
    <source>
        <dbReference type="SAM" id="Phobius"/>
    </source>
</evidence>